<dbReference type="Gene3D" id="3.90.870.10">
    <property type="entry name" value="DHBP synthase"/>
    <property type="match status" value="1"/>
</dbReference>
<keyword evidence="2" id="KW-1185">Reference proteome</keyword>
<dbReference type="SUPFAM" id="SSF55821">
    <property type="entry name" value="YrdC/RibB"/>
    <property type="match status" value="1"/>
</dbReference>
<dbReference type="InterPro" id="IPR017945">
    <property type="entry name" value="DHBP_synth_RibB-like_a/b_dom"/>
</dbReference>
<evidence type="ECO:0000313" key="2">
    <source>
        <dbReference type="Proteomes" id="UP001148786"/>
    </source>
</evidence>
<organism evidence="1 2">
    <name type="scientific">Agrocybe chaxingu</name>
    <dbReference type="NCBI Taxonomy" id="84603"/>
    <lineage>
        <taxon>Eukaryota</taxon>
        <taxon>Fungi</taxon>
        <taxon>Dikarya</taxon>
        <taxon>Basidiomycota</taxon>
        <taxon>Agaricomycotina</taxon>
        <taxon>Agaricomycetes</taxon>
        <taxon>Agaricomycetidae</taxon>
        <taxon>Agaricales</taxon>
        <taxon>Agaricineae</taxon>
        <taxon>Strophariaceae</taxon>
        <taxon>Agrocybe</taxon>
    </lineage>
</organism>
<name>A0A9W8JMB8_9AGAR</name>
<gene>
    <name evidence="1" type="ORF">NLJ89_g12422</name>
</gene>
<sequence length="125" mass="14122">MFLLRLRQIYARYMHATVEFTTQVLKCDPFSISFPPTSDQPEITSQETLDALKSAAHNLVDLNQTVVFPTETVYGLGALHWTVMLLPRYFYKAAPDNPLIVHVSSITMLNSLLPPGYTIPKPIRS</sequence>
<evidence type="ECO:0000313" key="1">
    <source>
        <dbReference type="EMBL" id="KAJ3477352.1"/>
    </source>
</evidence>
<dbReference type="EMBL" id="JANKHO010004330">
    <property type="protein sequence ID" value="KAJ3477352.1"/>
    <property type="molecule type" value="Genomic_DNA"/>
</dbReference>
<dbReference type="AlphaFoldDB" id="A0A9W8JMB8"/>
<protein>
    <submittedName>
        <fullName evidence="1">Uncharacterized protein</fullName>
    </submittedName>
</protein>
<dbReference type="OrthoDB" id="412787at2759"/>
<proteinExistence type="predicted"/>
<reference evidence="1" key="1">
    <citation type="submission" date="2022-07" db="EMBL/GenBank/DDBJ databases">
        <title>Genome Sequence of Agrocybe chaxingu.</title>
        <authorList>
            <person name="Buettner E."/>
        </authorList>
    </citation>
    <scope>NUCLEOTIDE SEQUENCE</scope>
    <source>
        <strain evidence="1">MP-N11</strain>
    </source>
</reference>
<accession>A0A9W8JMB8</accession>
<comment type="caution">
    <text evidence="1">The sequence shown here is derived from an EMBL/GenBank/DDBJ whole genome shotgun (WGS) entry which is preliminary data.</text>
</comment>
<dbReference type="Proteomes" id="UP001148786">
    <property type="component" value="Unassembled WGS sequence"/>
</dbReference>